<dbReference type="AlphaFoldDB" id="A0A9P5SQJ4"/>
<evidence type="ECO:0000313" key="6">
    <source>
        <dbReference type="EMBL" id="KAF9333630.1"/>
    </source>
</evidence>
<evidence type="ECO:0000256" key="3">
    <source>
        <dbReference type="SAM" id="MobiDB-lite"/>
    </source>
</evidence>
<dbReference type="GO" id="GO:0016020">
    <property type="term" value="C:membrane"/>
    <property type="evidence" value="ECO:0007669"/>
    <property type="project" value="TreeGrafter"/>
</dbReference>
<feature type="domain" description="GED" evidence="4">
    <location>
        <begin position="616"/>
        <end position="696"/>
    </location>
</feature>
<dbReference type="Proteomes" id="UP000696485">
    <property type="component" value="Unassembled WGS sequence"/>
</dbReference>
<dbReference type="GO" id="GO:0000266">
    <property type="term" value="P:mitochondrial fission"/>
    <property type="evidence" value="ECO:0007669"/>
    <property type="project" value="TreeGrafter"/>
</dbReference>
<sequence length="696" mass="80353">MFDRESSYQSVIEKIYRIQGHLDLTDNVSIPLLTIIGDQSSGKSSCLEAMTQLPFPRDEGMCTRFAIQVNLRRNCDLTEDRLTARIEGQDDFNERNKDPKSPTEFESVIADAVSALCRSDFDISDKMLELTLSGPNQSPLTLVDLPGFIHMTKDRHPKNLPETIREINNRYIKDPRSIILAVMPANNDFETSTVLSVAKKHDPEGKRTIPIVTKPDLMANSKQWMEVILNQSKAMPLGYLVMCNKVYEENQSWEFALRKETEFFTPERWHKVPDERKGRVAVKEFLGNLLHQHITKEMPAFKREVRAALNRFKRSLEAMGTPIKDTAEAMDKLSRANLKLQQKMIRFLDADYDSKYIVAYNEKRDCISSDDSEDDEDDEDAGDDGDGDGDNEYDDYYDKHEDGQVREDCEDSHFVRSSLLRYYHNYRSAMKFDLKKVSYTMTEKQVALYKGNDPPGFVSFVTFRNIYKGHYLPGWKKVTDKYVERMHIHLSEALRDFIKYAADGATSKIFSRVFSQFSRDQEEAIKKTVDDIFQDEEMPFSLSRQFVEAIHRERSKNNHIPALPIEQSVTERNEGLLPRPLEPRSPDSPLPLHSSISAYSSLEPQPNSDWNDMLSTKAFVPCLLAYLTTALERIVDMVLMQTIERHMVRRIDIFFDMVCDVKEVDLGCMLESSSLMKKRQDLKNKIADFESLLDEL</sequence>
<dbReference type="InterPro" id="IPR001401">
    <property type="entry name" value="Dynamin_GTPase"/>
</dbReference>
<dbReference type="InterPro" id="IPR022812">
    <property type="entry name" value="Dynamin"/>
</dbReference>
<dbReference type="SUPFAM" id="SSF52540">
    <property type="entry name" value="P-loop containing nucleoside triphosphate hydrolases"/>
    <property type="match status" value="1"/>
</dbReference>
<dbReference type="PRINTS" id="PR00195">
    <property type="entry name" value="DYNAMIN"/>
</dbReference>
<reference evidence="6" key="1">
    <citation type="journal article" date="2020" name="Fungal Divers.">
        <title>Resolving the Mortierellaceae phylogeny through synthesis of multi-gene phylogenetics and phylogenomics.</title>
        <authorList>
            <person name="Vandepol N."/>
            <person name="Liber J."/>
            <person name="Desiro A."/>
            <person name="Na H."/>
            <person name="Kennedy M."/>
            <person name="Barry K."/>
            <person name="Grigoriev I.V."/>
            <person name="Miller A.N."/>
            <person name="O'Donnell K."/>
            <person name="Stajich J.E."/>
            <person name="Bonito G."/>
        </authorList>
    </citation>
    <scope>NUCLEOTIDE SEQUENCE</scope>
    <source>
        <strain evidence="6">NVP1</strain>
    </source>
</reference>
<name>A0A9P5SQJ4_9FUNG</name>
<feature type="compositionally biased region" description="Acidic residues" evidence="3">
    <location>
        <begin position="368"/>
        <end position="395"/>
    </location>
</feature>
<dbReference type="PANTHER" id="PTHR11566">
    <property type="entry name" value="DYNAMIN"/>
    <property type="match status" value="1"/>
</dbReference>
<dbReference type="InterPro" id="IPR027417">
    <property type="entry name" value="P-loop_NTPase"/>
</dbReference>
<feature type="domain" description="Dynamin-type G" evidence="5">
    <location>
        <begin position="27"/>
        <end position="299"/>
    </location>
</feature>
<dbReference type="InterPro" id="IPR045063">
    <property type="entry name" value="Dynamin_N"/>
</dbReference>
<dbReference type="Gene3D" id="3.40.50.300">
    <property type="entry name" value="P-loop containing nucleotide triphosphate hydrolases"/>
    <property type="match status" value="1"/>
</dbReference>
<dbReference type="Pfam" id="PF01031">
    <property type="entry name" value="Dynamin_M"/>
    <property type="match status" value="1"/>
</dbReference>
<keyword evidence="7" id="KW-1185">Reference proteome</keyword>
<dbReference type="GO" id="GO:0003924">
    <property type="term" value="F:GTPase activity"/>
    <property type="evidence" value="ECO:0007669"/>
    <property type="project" value="InterPro"/>
</dbReference>
<dbReference type="PROSITE" id="PS51388">
    <property type="entry name" value="GED"/>
    <property type="match status" value="1"/>
</dbReference>
<evidence type="ECO:0000259" key="4">
    <source>
        <dbReference type="PROSITE" id="PS51388"/>
    </source>
</evidence>
<evidence type="ECO:0000259" key="5">
    <source>
        <dbReference type="PROSITE" id="PS51718"/>
    </source>
</evidence>
<dbReference type="GO" id="GO:0005525">
    <property type="term" value="F:GTP binding"/>
    <property type="evidence" value="ECO:0007669"/>
    <property type="project" value="InterPro"/>
</dbReference>
<proteinExistence type="predicted"/>
<comment type="caution">
    <text evidence="6">The sequence shown here is derived from an EMBL/GenBank/DDBJ whole genome shotgun (WGS) entry which is preliminary data.</text>
</comment>
<dbReference type="GO" id="GO:0048312">
    <property type="term" value="P:intracellular distribution of mitochondria"/>
    <property type="evidence" value="ECO:0007669"/>
    <property type="project" value="TreeGrafter"/>
</dbReference>
<dbReference type="SMART" id="SM00053">
    <property type="entry name" value="DYNc"/>
    <property type="match status" value="1"/>
</dbReference>
<dbReference type="GO" id="GO:0016559">
    <property type="term" value="P:peroxisome fission"/>
    <property type="evidence" value="ECO:0007669"/>
    <property type="project" value="TreeGrafter"/>
</dbReference>
<dbReference type="InterPro" id="IPR000375">
    <property type="entry name" value="Dynamin_stalk"/>
</dbReference>
<dbReference type="EMBL" id="JAAAUY010000191">
    <property type="protein sequence ID" value="KAF9333630.1"/>
    <property type="molecule type" value="Genomic_DNA"/>
</dbReference>
<gene>
    <name evidence="6" type="ORF">BG006_003367</name>
</gene>
<dbReference type="InterPro" id="IPR030381">
    <property type="entry name" value="G_DYNAMIN_dom"/>
</dbReference>
<evidence type="ECO:0000256" key="2">
    <source>
        <dbReference type="ARBA" id="ARBA00023134"/>
    </source>
</evidence>
<dbReference type="Pfam" id="PF00350">
    <property type="entry name" value="Dynamin_N"/>
    <property type="match status" value="1"/>
</dbReference>
<dbReference type="CDD" id="cd08771">
    <property type="entry name" value="DLP_1"/>
    <property type="match status" value="1"/>
</dbReference>
<keyword evidence="2" id="KW-0342">GTP-binding</keyword>
<dbReference type="InterPro" id="IPR020850">
    <property type="entry name" value="GED_dom"/>
</dbReference>
<dbReference type="PROSITE" id="PS51718">
    <property type="entry name" value="G_DYNAMIN_2"/>
    <property type="match status" value="1"/>
</dbReference>
<dbReference type="Gene3D" id="1.20.120.1240">
    <property type="entry name" value="Dynamin, middle domain"/>
    <property type="match status" value="1"/>
</dbReference>
<evidence type="ECO:0008006" key="8">
    <source>
        <dbReference type="Google" id="ProtNLM"/>
    </source>
</evidence>
<protein>
    <recommendedName>
        <fullName evidence="8">Dynamin GTPase</fullName>
    </recommendedName>
</protein>
<dbReference type="GO" id="GO:0006897">
    <property type="term" value="P:endocytosis"/>
    <property type="evidence" value="ECO:0007669"/>
    <property type="project" value="TreeGrafter"/>
</dbReference>
<evidence type="ECO:0000256" key="1">
    <source>
        <dbReference type="ARBA" id="ARBA00022741"/>
    </source>
</evidence>
<keyword evidence="1" id="KW-0547">Nucleotide-binding</keyword>
<organism evidence="6 7">
    <name type="scientific">Podila minutissima</name>
    <dbReference type="NCBI Taxonomy" id="64525"/>
    <lineage>
        <taxon>Eukaryota</taxon>
        <taxon>Fungi</taxon>
        <taxon>Fungi incertae sedis</taxon>
        <taxon>Mucoromycota</taxon>
        <taxon>Mortierellomycotina</taxon>
        <taxon>Mortierellomycetes</taxon>
        <taxon>Mortierellales</taxon>
        <taxon>Mortierellaceae</taxon>
        <taxon>Podila</taxon>
    </lineage>
</organism>
<dbReference type="GO" id="GO:0008017">
    <property type="term" value="F:microtubule binding"/>
    <property type="evidence" value="ECO:0007669"/>
    <property type="project" value="TreeGrafter"/>
</dbReference>
<dbReference type="GO" id="GO:0005874">
    <property type="term" value="C:microtubule"/>
    <property type="evidence" value="ECO:0007669"/>
    <property type="project" value="TreeGrafter"/>
</dbReference>
<dbReference type="GO" id="GO:0005739">
    <property type="term" value="C:mitochondrion"/>
    <property type="evidence" value="ECO:0007669"/>
    <property type="project" value="TreeGrafter"/>
</dbReference>
<evidence type="ECO:0000313" key="7">
    <source>
        <dbReference type="Proteomes" id="UP000696485"/>
    </source>
</evidence>
<accession>A0A9P5SQJ4</accession>
<feature type="region of interest" description="Disordered" evidence="3">
    <location>
        <begin position="367"/>
        <end position="397"/>
    </location>
</feature>
<dbReference type="PANTHER" id="PTHR11566:SF21">
    <property type="entry name" value="DYNAMIN RELATED PROTEIN 1, ISOFORM A"/>
    <property type="match status" value="1"/>
</dbReference>